<feature type="chain" id="PRO_5043920657" evidence="2">
    <location>
        <begin position="21"/>
        <end position="336"/>
    </location>
</feature>
<evidence type="ECO:0000256" key="1">
    <source>
        <dbReference type="SAM" id="MobiDB-lite"/>
    </source>
</evidence>
<organism evidence="3 4">
    <name type="scientific">Lymnaea stagnalis</name>
    <name type="common">Great pond snail</name>
    <name type="synonym">Helix stagnalis</name>
    <dbReference type="NCBI Taxonomy" id="6523"/>
    <lineage>
        <taxon>Eukaryota</taxon>
        <taxon>Metazoa</taxon>
        <taxon>Spiralia</taxon>
        <taxon>Lophotrochozoa</taxon>
        <taxon>Mollusca</taxon>
        <taxon>Gastropoda</taxon>
        <taxon>Heterobranchia</taxon>
        <taxon>Euthyneura</taxon>
        <taxon>Panpulmonata</taxon>
        <taxon>Hygrophila</taxon>
        <taxon>Lymnaeoidea</taxon>
        <taxon>Lymnaeidae</taxon>
        <taxon>Lymnaea</taxon>
    </lineage>
</organism>
<reference evidence="3 4" key="1">
    <citation type="submission" date="2024-04" db="EMBL/GenBank/DDBJ databases">
        <authorList>
            <consortium name="Genoscope - CEA"/>
            <person name="William W."/>
        </authorList>
    </citation>
    <scope>NUCLEOTIDE SEQUENCE [LARGE SCALE GENOMIC DNA]</scope>
</reference>
<proteinExistence type="predicted"/>
<keyword evidence="2" id="KW-0732">Signal</keyword>
<evidence type="ECO:0000313" key="4">
    <source>
        <dbReference type="Proteomes" id="UP001497497"/>
    </source>
</evidence>
<feature type="signal peptide" evidence="2">
    <location>
        <begin position="1"/>
        <end position="20"/>
    </location>
</feature>
<accession>A0AAV2I4Z1</accession>
<keyword evidence="4" id="KW-1185">Reference proteome</keyword>
<evidence type="ECO:0000256" key="2">
    <source>
        <dbReference type="SAM" id="SignalP"/>
    </source>
</evidence>
<dbReference type="EMBL" id="CAXITT010000450">
    <property type="protein sequence ID" value="CAL1541741.1"/>
    <property type="molecule type" value="Genomic_DNA"/>
</dbReference>
<evidence type="ECO:0000313" key="3">
    <source>
        <dbReference type="EMBL" id="CAL1541741.1"/>
    </source>
</evidence>
<gene>
    <name evidence="3" type="ORF">GSLYS_00015347001</name>
</gene>
<protein>
    <submittedName>
        <fullName evidence="3">Uncharacterized protein</fullName>
    </submittedName>
</protein>
<feature type="region of interest" description="Disordered" evidence="1">
    <location>
        <begin position="227"/>
        <end position="260"/>
    </location>
</feature>
<sequence length="336" mass="35663">MSHFNAVFVVMVSLILQSECQLYNLLSAFQSPNPYSGSPLFSFASQMPGSHQNAIGADRTASQFPSPQAPQVLLNAFKNAQGPPPGAAPLPNPMSNMMNMIGGMGGHGLSQPHGGAGGHGIMPISGGMKQMVVKWATQLGHKAYYEAHGCVDPSTTLHGRHGQMASMAMMWGCASPQAGEVCDLAQMVHGGAQGANMRLMMEYMMPKQTKNMLEQCLTPSAVMKGFMGSMAPQPQPKQEGPPPPIGAEGAPPSGQSAPVDCSSISQMLMMSPSAAEGVMSPENMEQIATMRNRYLKMSCQENMLMGTLPYRMCCPGYVRPPTMEEAMMARGMAVAA</sequence>
<dbReference type="Proteomes" id="UP001497497">
    <property type="component" value="Unassembled WGS sequence"/>
</dbReference>
<dbReference type="AlphaFoldDB" id="A0AAV2I4Z1"/>
<comment type="caution">
    <text evidence="3">The sequence shown here is derived from an EMBL/GenBank/DDBJ whole genome shotgun (WGS) entry which is preliminary data.</text>
</comment>
<name>A0AAV2I4Z1_LYMST</name>
<feature type="compositionally biased region" description="Pro residues" evidence="1">
    <location>
        <begin position="233"/>
        <end position="245"/>
    </location>
</feature>